<dbReference type="Proteomes" id="UP001567538">
    <property type="component" value="Unassembled WGS sequence"/>
</dbReference>
<keyword evidence="4" id="KW-1185">Reference proteome</keyword>
<feature type="region of interest" description="Disordered" evidence="1">
    <location>
        <begin position="272"/>
        <end position="326"/>
    </location>
</feature>
<organism evidence="3 4">
    <name type="scientific">Salvia divinorum</name>
    <name type="common">Maria pastora</name>
    <name type="synonym">Diviner's sage</name>
    <dbReference type="NCBI Taxonomy" id="28513"/>
    <lineage>
        <taxon>Eukaryota</taxon>
        <taxon>Viridiplantae</taxon>
        <taxon>Streptophyta</taxon>
        <taxon>Embryophyta</taxon>
        <taxon>Tracheophyta</taxon>
        <taxon>Spermatophyta</taxon>
        <taxon>Magnoliopsida</taxon>
        <taxon>eudicotyledons</taxon>
        <taxon>Gunneridae</taxon>
        <taxon>Pentapetalae</taxon>
        <taxon>asterids</taxon>
        <taxon>lamiids</taxon>
        <taxon>Lamiales</taxon>
        <taxon>Lamiaceae</taxon>
        <taxon>Nepetoideae</taxon>
        <taxon>Mentheae</taxon>
        <taxon>Salviinae</taxon>
        <taxon>Salvia</taxon>
        <taxon>Salvia subgen. Calosphace</taxon>
    </lineage>
</organism>
<dbReference type="AlphaFoldDB" id="A0ABD1IKK7"/>
<accession>A0ABD1IKK7</accession>
<feature type="region of interest" description="Disordered" evidence="1">
    <location>
        <begin position="55"/>
        <end position="81"/>
    </location>
</feature>
<feature type="domain" description="AT3G52170-like helix-turn-helix" evidence="2">
    <location>
        <begin position="77"/>
        <end position="126"/>
    </location>
</feature>
<feature type="region of interest" description="Disordered" evidence="1">
    <location>
        <begin position="184"/>
        <end position="205"/>
    </location>
</feature>
<evidence type="ECO:0000313" key="4">
    <source>
        <dbReference type="Proteomes" id="UP001567538"/>
    </source>
</evidence>
<dbReference type="InterPro" id="IPR058941">
    <property type="entry name" value="HTH_AT3G52170-like"/>
</dbReference>
<evidence type="ECO:0000313" key="3">
    <source>
        <dbReference type="EMBL" id="KAL1569241.1"/>
    </source>
</evidence>
<dbReference type="PANTHER" id="PTHR34568">
    <property type="entry name" value="RRM DOMAIN-CONTAINING PROTEIN"/>
    <property type="match status" value="1"/>
</dbReference>
<dbReference type="InterPro" id="IPR058942">
    <property type="entry name" value="AT3G52170-like"/>
</dbReference>
<gene>
    <name evidence="3" type="ORF">AAHA92_00742</name>
</gene>
<evidence type="ECO:0000256" key="1">
    <source>
        <dbReference type="SAM" id="MobiDB-lite"/>
    </source>
</evidence>
<feature type="compositionally biased region" description="Basic and acidic residues" evidence="1">
    <location>
        <begin position="272"/>
        <end position="316"/>
    </location>
</feature>
<evidence type="ECO:0000259" key="2">
    <source>
        <dbReference type="Pfam" id="PF25896"/>
    </source>
</evidence>
<dbReference type="PANTHER" id="PTHR34568:SF1">
    <property type="entry name" value="DNA BINDING PROTEIN"/>
    <property type="match status" value="1"/>
</dbReference>
<dbReference type="Pfam" id="PF25896">
    <property type="entry name" value="HTH_AT3G52170"/>
    <property type="match status" value="1"/>
</dbReference>
<sequence length="362" mass="40823">MRLNRSACRPANIGLSLRFQRRQDTKILSASLHPVAVLTDASNLGHGSKLLGRDRLYSSTSAASSPLEDRKPRKRPSKDERRTMVETYVNEYRITNDGKFPTVSHTIKEVGGGYYTVRQIIQEMLYNSKQSSPDAKHVSTGKSSTKKIEIAYNSENAIDITDIRTVKSATNNHEIICDSEERSMYTKNNSSEKSATKNHEMICNSEEQSMYTRDATLEKSVMKEDPILTKFEEVPQASELGEGTGPILKDVENSSSMSIQSKLDQFVPVETDEPKDVEAQSPHLSDKPESSRNLDYEKEHKIREEKVKSNVSEHKAGPYKSSEISGRELDNVHNKYADQKKSSVWNNLKSFANGILSIWKRS</sequence>
<dbReference type="EMBL" id="JBEAFC010000001">
    <property type="protein sequence ID" value="KAL1569241.1"/>
    <property type="molecule type" value="Genomic_DNA"/>
</dbReference>
<protein>
    <recommendedName>
        <fullName evidence="2">AT3G52170-like helix-turn-helix domain-containing protein</fullName>
    </recommendedName>
</protein>
<reference evidence="3 4" key="1">
    <citation type="submission" date="2024-06" db="EMBL/GenBank/DDBJ databases">
        <title>A chromosome level genome sequence of Diviner's sage (Salvia divinorum).</title>
        <authorList>
            <person name="Ford S.A."/>
            <person name="Ro D.-K."/>
            <person name="Ness R.W."/>
            <person name="Phillips M.A."/>
        </authorList>
    </citation>
    <scope>NUCLEOTIDE SEQUENCE [LARGE SCALE GENOMIC DNA]</scope>
    <source>
        <strain evidence="3">SAF-2024a</strain>
        <tissue evidence="3">Leaf</tissue>
    </source>
</reference>
<feature type="compositionally biased region" description="Basic and acidic residues" evidence="1">
    <location>
        <begin position="67"/>
        <end position="81"/>
    </location>
</feature>
<proteinExistence type="predicted"/>
<comment type="caution">
    <text evidence="3">The sequence shown here is derived from an EMBL/GenBank/DDBJ whole genome shotgun (WGS) entry which is preliminary data.</text>
</comment>
<name>A0ABD1IKK7_SALDI</name>